<keyword evidence="6 8" id="KW-1133">Transmembrane helix</keyword>
<keyword evidence="4" id="KW-0406">Ion transport</keyword>
<keyword evidence="2" id="KW-0813">Transport</keyword>
<evidence type="ECO:0000256" key="1">
    <source>
        <dbReference type="ARBA" id="ARBA00004141"/>
    </source>
</evidence>
<dbReference type="GeneID" id="111597130"/>
<evidence type="ECO:0000256" key="7">
    <source>
        <dbReference type="ARBA" id="ARBA00023136"/>
    </source>
</evidence>
<feature type="transmembrane region" description="Helical" evidence="8">
    <location>
        <begin position="195"/>
        <end position="216"/>
    </location>
</feature>
<keyword evidence="7 8" id="KW-0472">Membrane</keyword>
<evidence type="ECO:0000256" key="5">
    <source>
        <dbReference type="ARBA" id="ARBA00022692"/>
    </source>
</evidence>
<dbReference type="OMA" id="AANYFCS"/>
<reference evidence="11" key="1">
    <citation type="submission" date="2025-08" db="UniProtKB">
        <authorList>
            <consortium name="RefSeq"/>
        </authorList>
    </citation>
    <scope>IDENTIFICATION</scope>
    <source>
        <strain evidence="11">15085-1641.00</strain>
        <tissue evidence="11">Whole body</tissue>
    </source>
</reference>
<dbReference type="InterPro" id="IPR044880">
    <property type="entry name" value="NCX_ion-bd_dom_sf"/>
</dbReference>
<keyword evidence="4" id="KW-0109">Calcium transport</keyword>
<dbReference type="Gene3D" id="1.20.1420.30">
    <property type="entry name" value="NCX, central ion-binding region"/>
    <property type="match status" value="2"/>
</dbReference>
<dbReference type="GO" id="GO:0016020">
    <property type="term" value="C:membrane"/>
    <property type="evidence" value="ECO:0007669"/>
    <property type="project" value="UniProtKB-SubCell"/>
</dbReference>
<feature type="transmembrane region" description="Helical" evidence="8">
    <location>
        <begin position="559"/>
        <end position="580"/>
    </location>
</feature>
<feature type="transmembrane region" description="Helical" evidence="8">
    <location>
        <begin position="420"/>
        <end position="452"/>
    </location>
</feature>
<gene>
    <name evidence="11" type="primary">LOC111597130</name>
</gene>
<dbReference type="InterPro" id="IPR051359">
    <property type="entry name" value="CaCA_antiporter"/>
</dbReference>
<protein>
    <submittedName>
        <fullName evidence="11">Mitochondrial sodium/calcium exchanger protein</fullName>
    </submittedName>
</protein>
<feature type="transmembrane region" description="Helical" evidence="8">
    <location>
        <begin position="168"/>
        <end position="189"/>
    </location>
</feature>
<feature type="transmembrane region" description="Helical" evidence="8">
    <location>
        <begin position="64"/>
        <end position="85"/>
    </location>
</feature>
<evidence type="ECO:0000313" key="10">
    <source>
        <dbReference type="Proteomes" id="UP000504633"/>
    </source>
</evidence>
<organism evidence="10 11">
    <name type="scientific">Drosophila hydei</name>
    <name type="common">Fruit fly</name>
    <dbReference type="NCBI Taxonomy" id="7224"/>
    <lineage>
        <taxon>Eukaryota</taxon>
        <taxon>Metazoa</taxon>
        <taxon>Ecdysozoa</taxon>
        <taxon>Arthropoda</taxon>
        <taxon>Hexapoda</taxon>
        <taxon>Insecta</taxon>
        <taxon>Pterygota</taxon>
        <taxon>Neoptera</taxon>
        <taxon>Endopterygota</taxon>
        <taxon>Diptera</taxon>
        <taxon>Brachycera</taxon>
        <taxon>Muscomorpha</taxon>
        <taxon>Ephydroidea</taxon>
        <taxon>Drosophilidae</taxon>
        <taxon>Drosophila</taxon>
    </lineage>
</organism>
<evidence type="ECO:0000256" key="3">
    <source>
        <dbReference type="ARBA" id="ARBA00022449"/>
    </source>
</evidence>
<feature type="transmembrane region" description="Helical" evidence="8">
    <location>
        <begin position="391"/>
        <end position="408"/>
    </location>
</feature>
<keyword evidence="10" id="KW-1185">Reference proteome</keyword>
<feature type="transmembrane region" description="Helical" evidence="8">
    <location>
        <begin position="487"/>
        <end position="510"/>
    </location>
</feature>
<accession>A0A6J1LLL0</accession>
<dbReference type="OrthoDB" id="407410at2759"/>
<evidence type="ECO:0000256" key="6">
    <source>
        <dbReference type="ARBA" id="ARBA00022989"/>
    </source>
</evidence>
<keyword evidence="5 8" id="KW-0812">Transmembrane</keyword>
<evidence type="ECO:0000256" key="2">
    <source>
        <dbReference type="ARBA" id="ARBA00022448"/>
    </source>
</evidence>
<dbReference type="PANTHER" id="PTHR12266">
    <property type="entry name" value="NA+/CA2+ K+ INDEPENDENT EXCHANGER"/>
    <property type="match status" value="1"/>
</dbReference>
<comment type="subcellular location">
    <subcellularLocation>
        <location evidence="1">Membrane</location>
        <topology evidence="1">Multi-pass membrane protein</topology>
    </subcellularLocation>
</comment>
<evidence type="ECO:0000259" key="9">
    <source>
        <dbReference type="Pfam" id="PF01699"/>
    </source>
</evidence>
<evidence type="ECO:0000256" key="4">
    <source>
        <dbReference type="ARBA" id="ARBA00022568"/>
    </source>
</evidence>
<dbReference type="AlphaFoldDB" id="A0A6J1LLL0"/>
<keyword evidence="4" id="KW-0106">Calcium</keyword>
<feature type="transmembrane region" description="Helical" evidence="8">
    <location>
        <begin position="458"/>
        <end position="475"/>
    </location>
</feature>
<feature type="domain" description="Sodium/calcium exchanger membrane region" evidence="9">
    <location>
        <begin position="428"/>
        <end position="573"/>
    </location>
</feature>
<dbReference type="PANTHER" id="PTHR12266:SF0">
    <property type="entry name" value="MITOCHONDRIAL SODIUM_CALCIUM EXCHANGER PROTEIN"/>
    <property type="match status" value="1"/>
</dbReference>
<dbReference type="RefSeq" id="XP_023167459.2">
    <property type="nucleotide sequence ID" value="XM_023311691.2"/>
</dbReference>
<dbReference type="InterPro" id="IPR004837">
    <property type="entry name" value="NaCa_Exmemb"/>
</dbReference>
<dbReference type="KEGG" id="dhe:111597130"/>
<feature type="transmembrane region" description="Helical" evidence="8">
    <location>
        <begin position="530"/>
        <end position="547"/>
    </location>
</feature>
<dbReference type="Proteomes" id="UP000504633">
    <property type="component" value="Unplaced"/>
</dbReference>
<feature type="transmembrane region" description="Helical" evidence="8">
    <location>
        <begin position="324"/>
        <end position="343"/>
    </location>
</feature>
<dbReference type="Pfam" id="PF01699">
    <property type="entry name" value="Na_Ca_ex"/>
    <property type="match status" value="2"/>
</dbReference>
<feature type="domain" description="Sodium/calcium exchanger membrane region" evidence="9">
    <location>
        <begin position="71"/>
        <end position="210"/>
    </location>
</feature>
<sequence length="592" mass="67334">MAMLIDDFRYFMSNVSCHSLLRVSYKYRCSMARELEDCQTIINYFNYFELMYCLLRIHEESSDYFAIFLLLLAYVAYLLLMSIVVDQFFTPTVKILAMKLRLNEYLAGVTLLAFANSSPDFVANLMPIKKRGALFTCTIGHSLAVLLVCGGMICFLKPFQIDGHSTVQNLLFLTLAIELLTCIVFSGHRVTRADALVLLSFYGIFLIVNIADLLLIKHTIRTLRLELKDQRDGQAQSLENKKKLALLNDLEQNDVINFEWHRTHDADDFGMAILGSDSADYVAYRTILHSPSSSKNRLLFADLWDSLRPYDALEWQLGNCCQRLLIILKVPLLLLATLFVPVVDYGKHKHGWSKLLNCTQIVTNPFLIITAVHSKFASVYKSWYIDLKLDYSAWSFCLTVPLALFVFLDSRTDMPPRYHFFFITLSACSSLVLIVLCVGEIEILTSIVGAAFNLGETFVDITFGSLTNAIIDLLADFSLAMQGYDKMAFAAICAAPFFSIVVGLGVAFLFNSDVSIKGSTYWLYGEYGDNCYIFIMLAIFTQLWWCLTLNFSSRRSVGVFSWILYLLFLVYAIAAEFNLVHEFTRDDSFELQ</sequence>
<evidence type="ECO:0000256" key="8">
    <source>
        <dbReference type="SAM" id="Phobius"/>
    </source>
</evidence>
<dbReference type="GO" id="GO:0005432">
    <property type="term" value="F:calcium:sodium antiporter activity"/>
    <property type="evidence" value="ECO:0007669"/>
    <property type="project" value="TreeGrafter"/>
</dbReference>
<keyword evidence="3" id="KW-0050">Antiport</keyword>
<dbReference type="GO" id="GO:0006874">
    <property type="term" value="P:intracellular calcium ion homeostasis"/>
    <property type="evidence" value="ECO:0007669"/>
    <property type="project" value="TreeGrafter"/>
</dbReference>
<name>A0A6J1LLL0_DROHY</name>
<evidence type="ECO:0000313" key="11">
    <source>
        <dbReference type="RefSeq" id="XP_023167459.2"/>
    </source>
</evidence>
<feature type="transmembrane region" description="Helical" evidence="8">
    <location>
        <begin position="132"/>
        <end position="156"/>
    </location>
</feature>
<proteinExistence type="predicted"/>